<accession>A0AAV9BUF2</accession>
<dbReference type="Proteomes" id="UP001179952">
    <property type="component" value="Unassembled WGS sequence"/>
</dbReference>
<protein>
    <submittedName>
        <fullName evidence="5">Calcium-binding protein CML18</fullName>
    </submittedName>
</protein>
<evidence type="ECO:0000256" key="3">
    <source>
        <dbReference type="ARBA" id="ARBA00022837"/>
    </source>
</evidence>
<dbReference type="SMART" id="SM00054">
    <property type="entry name" value="EFh"/>
    <property type="match status" value="4"/>
</dbReference>
<evidence type="ECO:0000256" key="2">
    <source>
        <dbReference type="ARBA" id="ARBA00022737"/>
    </source>
</evidence>
<feature type="domain" description="EF-hand" evidence="4">
    <location>
        <begin position="122"/>
        <end position="157"/>
    </location>
</feature>
<reference evidence="5" key="2">
    <citation type="submission" date="2023-06" db="EMBL/GenBank/DDBJ databases">
        <authorList>
            <person name="Ma L."/>
            <person name="Liu K.-W."/>
            <person name="Li Z."/>
            <person name="Hsiao Y.-Y."/>
            <person name="Qi Y."/>
            <person name="Fu T."/>
            <person name="Tang G."/>
            <person name="Zhang D."/>
            <person name="Sun W.-H."/>
            <person name="Liu D.-K."/>
            <person name="Li Y."/>
            <person name="Chen G.-Z."/>
            <person name="Liu X.-D."/>
            <person name="Liao X.-Y."/>
            <person name="Jiang Y.-T."/>
            <person name="Yu X."/>
            <person name="Hao Y."/>
            <person name="Huang J."/>
            <person name="Zhao X.-W."/>
            <person name="Ke S."/>
            <person name="Chen Y.-Y."/>
            <person name="Wu W.-L."/>
            <person name="Hsu J.-L."/>
            <person name="Lin Y.-F."/>
            <person name="Huang M.-D."/>
            <person name="Li C.-Y."/>
            <person name="Huang L."/>
            <person name="Wang Z.-W."/>
            <person name="Zhao X."/>
            <person name="Zhong W.-Y."/>
            <person name="Peng D.-H."/>
            <person name="Ahmad S."/>
            <person name="Lan S."/>
            <person name="Zhang J.-S."/>
            <person name="Tsai W.-C."/>
            <person name="Van De Peer Y."/>
            <person name="Liu Z.-J."/>
        </authorList>
    </citation>
    <scope>NUCLEOTIDE SEQUENCE</scope>
    <source>
        <strain evidence="5">SCP</strain>
        <tissue evidence="5">Leaves</tissue>
    </source>
</reference>
<dbReference type="PROSITE" id="PS50222">
    <property type="entry name" value="EF_HAND_2"/>
    <property type="match status" value="4"/>
</dbReference>
<feature type="domain" description="EF-hand" evidence="4">
    <location>
        <begin position="8"/>
        <end position="43"/>
    </location>
</feature>
<organism evidence="5 6">
    <name type="scientific">Acorus gramineus</name>
    <name type="common">Dwarf sweet flag</name>
    <dbReference type="NCBI Taxonomy" id="55184"/>
    <lineage>
        <taxon>Eukaryota</taxon>
        <taxon>Viridiplantae</taxon>
        <taxon>Streptophyta</taxon>
        <taxon>Embryophyta</taxon>
        <taxon>Tracheophyta</taxon>
        <taxon>Spermatophyta</taxon>
        <taxon>Magnoliopsida</taxon>
        <taxon>Liliopsida</taxon>
        <taxon>Acoraceae</taxon>
        <taxon>Acorus</taxon>
    </lineage>
</organism>
<dbReference type="PROSITE" id="PS00018">
    <property type="entry name" value="EF_HAND_1"/>
    <property type="match status" value="4"/>
</dbReference>
<evidence type="ECO:0000313" key="5">
    <source>
        <dbReference type="EMBL" id="KAK1279772.1"/>
    </source>
</evidence>
<keyword evidence="6" id="KW-1185">Reference proteome</keyword>
<keyword evidence="1" id="KW-0479">Metal-binding</keyword>
<feature type="domain" description="EF-hand" evidence="4">
    <location>
        <begin position="86"/>
        <end position="121"/>
    </location>
</feature>
<dbReference type="GO" id="GO:0005509">
    <property type="term" value="F:calcium ion binding"/>
    <property type="evidence" value="ECO:0007669"/>
    <property type="project" value="InterPro"/>
</dbReference>
<keyword evidence="3" id="KW-0106">Calcium</keyword>
<dbReference type="AlphaFoldDB" id="A0AAV9BUF2"/>
<comment type="caution">
    <text evidence="5">The sequence shown here is derived from an EMBL/GenBank/DDBJ whole genome shotgun (WGS) entry which is preliminary data.</text>
</comment>
<dbReference type="FunFam" id="1.10.238.10:FF:000001">
    <property type="entry name" value="Calmodulin 1"/>
    <property type="match status" value="1"/>
</dbReference>
<gene>
    <name evidence="5" type="ORF">QJS04_geneDACA004976</name>
</gene>
<dbReference type="SUPFAM" id="SSF47473">
    <property type="entry name" value="EF-hand"/>
    <property type="match status" value="1"/>
</dbReference>
<reference evidence="5" key="1">
    <citation type="journal article" date="2023" name="Nat. Commun.">
        <title>Diploid and tetraploid genomes of Acorus and the evolution of monocots.</title>
        <authorList>
            <person name="Ma L."/>
            <person name="Liu K.W."/>
            <person name="Li Z."/>
            <person name="Hsiao Y.Y."/>
            <person name="Qi Y."/>
            <person name="Fu T."/>
            <person name="Tang G.D."/>
            <person name="Zhang D."/>
            <person name="Sun W.H."/>
            <person name="Liu D.K."/>
            <person name="Li Y."/>
            <person name="Chen G.Z."/>
            <person name="Liu X.D."/>
            <person name="Liao X.Y."/>
            <person name="Jiang Y.T."/>
            <person name="Yu X."/>
            <person name="Hao Y."/>
            <person name="Huang J."/>
            <person name="Zhao X.W."/>
            <person name="Ke S."/>
            <person name="Chen Y.Y."/>
            <person name="Wu W.L."/>
            <person name="Hsu J.L."/>
            <person name="Lin Y.F."/>
            <person name="Huang M.D."/>
            <person name="Li C.Y."/>
            <person name="Huang L."/>
            <person name="Wang Z.W."/>
            <person name="Zhao X."/>
            <person name="Zhong W.Y."/>
            <person name="Peng D.H."/>
            <person name="Ahmad S."/>
            <person name="Lan S."/>
            <person name="Zhang J.S."/>
            <person name="Tsai W.C."/>
            <person name="Van de Peer Y."/>
            <person name="Liu Z.J."/>
        </authorList>
    </citation>
    <scope>NUCLEOTIDE SEQUENCE</scope>
    <source>
        <strain evidence="5">SCP</strain>
    </source>
</reference>
<evidence type="ECO:0000313" key="6">
    <source>
        <dbReference type="Proteomes" id="UP001179952"/>
    </source>
</evidence>
<dbReference type="PANTHER" id="PTHR10891">
    <property type="entry name" value="EF-HAND CALCIUM-BINDING DOMAIN CONTAINING PROTEIN"/>
    <property type="match status" value="1"/>
</dbReference>
<dbReference type="InterPro" id="IPR002048">
    <property type="entry name" value="EF_hand_dom"/>
</dbReference>
<name>A0AAV9BUF2_ACOGR</name>
<dbReference type="InterPro" id="IPR011992">
    <property type="entry name" value="EF-hand-dom_pair"/>
</dbReference>
<feature type="domain" description="EF-hand" evidence="4">
    <location>
        <begin position="44"/>
        <end position="79"/>
    </location>
</feature>
<dbReference type="Pfam" id="PF13499">
    <property type="entry name" value="EF-hand_7"/>
    <property type="match status" value="2"/>
</dbReference>
<dbReference type="CDD" id="cd00051">
    <property type="entry name" value="EFh"/>
    <property type="match status" value="2"/>
</dbReference>
<proteinExistence type="predicted"/>
<dbReference type="Gene3D" id="1.10.238.10">
    <property type="entry name" value="EF-hand"/>
    <property type="match status" value="2"/>
</dbReference>
<sequence length="164" mass="18035">MATTKDPQEMAEVEKVFRRFDANGDGKISSEELLSVLRALGSVVSDAELRQMMDEMDSDRDGFVDLKEFSEFHLAGGGVCGGSDGGRGEDLRDAFEMYDLDKNGLISAAELHQVLRMLGERCSMRDCQKMIRSVDSDGDGCVSFVEFKEMMKGGFKASPSPSPR</sequence>
<dbReference type="InterPro" id="IPR039647">
    <property type="entry name" value="EF_hand_pair_protein_CML-like"/>
</dbReference>
<keyword evidence="2" id="KW-0677">Repeat</keyword>
<evidence type="ECO:0000259" key="4">
    <source>
        <dbReference type="PROSITE" id="PS50222"/>
    </source>
</evidence>
<evidence type="ECO:0000256" key="1">
    <source>
        <dbReference type="ARBA" id="ARBA00022723"/>
    </source>
</evidence>
<dbReference type="InterPro" id="IPR018247">
    <property type="entry name" value="EF_Hand_1_Ca_BS"/>
</dbReference>
<dbReference type="EMBL" id="JAUJYN010000001">
    <property type="protein sequence ID" value="KAK1279772.1"/>
    <property type="molecule type" value="Genomic_DNA"/>
</dbReference>